<evidence type="ECO:0008006" key="4">
    <source>
        <dbReference type="Google" id="ProtNLM"/>
    </source>
</evidence>
<evidence type="ECO:0000313" key="3">
    <source>
        <dbReference type="Proteomes" id="UP000014227"/>
    </source>
</evidence>
<dbReference type="Pfam" id="PF14885">
    <property type="entry name" value="GHL15"/>
    <property type="match status" value="1"/>
</dbReference>
<sequence length="456" mass="50630">MSSQKVRRKLCASMLNGLLLLGLTSGAPSAPNKAQAQNGFQPLTPVRSACPVRLGGVFTMGLGENQDPVEASAQNGTKLSPDNAQWIGNNCDVVAISPNCLTPNTYPAIRKAHPLFSPLLYVYASCLSENPNAEGNVGGWTPAMKAHVLTDANGKEIPYPTPGGHWMDFGSIAWAHLWRDRVLQLVSQYGADGVVAAELPINNTFLPEKPGKYPDFAARAEATLRWLRAARAQGRFFMVPEALGFDRPAGHPTLPPPLQADAPALKNRLWDDYFPYIDGAWVEDWVEPYWTGKPLSEAEWERQQEAAERYSLNALFFIAAGAYHNPAELEYALASFLLIEHRQGRLAFQPMPLYPGQRNDIGFSLRIMREEVQRYSNYFNVPLGLPLQERHKVPTTGGMVWRRTFQNGAVYVNPSDTRTLTLNFGSPMQRLNHRLVRKIVLPPHSGAILLYQQTGD</sequence>
<feature type="signal peptide" evidence="1">
    <location>
        <begin position="1"/>
        <end position="29"/>
    </location>
</feature>
<keyword evidence="1" id="KW-0732">Signal</keyword>
<dbReference type="STRING" id="454171.CP488_00219"/>
<dbReference type="PATRIC" id="fig|1303518.3.peg.948"/>
<evidence type="ECO:0000313" key="2">
    <source>
        <dbReference type="EMBL" id="CCW34758.1"/>
    </source>
</evidence>
<accession>S0ETE0</accession>
<dbReference type="KEGG" id="ccz:CCALI_00936"/>
<organism evidence="2 3">
    <name type="scientific">Chthonomonas calidirosea (strain DSM 23976 / ICMP 18418 / T49)</name>
    <dbReference type="NCBI Taxonomy" id="1303518"/>
    <lineage>
        <taxon>Bacteria</taxon>
        <taxon>Bacillati</taxon>
        <taxon>Armatimonadota</taxon>
        <taxon>Chthonomonadia</taxon>
        <taxon>Chthonomonadales</taxon>
        <taxon>Chthonomonadaceae</taxon>
        <taxon>Chthonomonas</taxon>
    </lineage>
</organism>
<feature type="chain" id="PRO_5004486087" description="DUF4038 domain-containing protein" evidence="1">
    <location>
        <begin position="30"/>
        <end position="456"/>
    </location>
</feature>
<reference evidence="3" key="1">
    <citation type="submission" date="2013-03" db="EMBL/GenBank/DDBJ databases">
        <title>Genome sequence of Chthonomonas calidirosea, the first sequenced genome from the Armatimonadetes phylum (formally candidate division OP10).</title>
        <authorList>
            <person name="Lee K.C.Y."/>
            <person name="Morgan X.C."/>
            <person name="Dunfield P.F."/>
            <person name="Tamas I."/>
            <person name="Houghton K.M."/>
            <person name="Vyssotski M."/>
            <person name="Ryan J.L.J."/>
            <person name="Lagutin K."/>
            <person name="McDonald I.R."/>
            <person name="Stott M.B."/>
        </authorList>
    </citation>
    <scope>NUCLEOTIDE SEQUENCE [LARGE SCALE GENOMIC DNA]</scope>
    <source>
        <strain evidence="3">DSM 23976 / ICMP 18418 / T49</strain>
    </source>
</reference>
<gene>
    <name evidence="2" type="ORF">CCALI_00936</name>
</gene>
<dbReference type="AlphaFoldDB" id="S0ETE0"/>
<protein>
    <recommendedName>
        <fullName evidence="4">DUF4038 domain-containing protein</fullName>
    </recommendedName>
</protein>
<dbReference type="RefSeq" id="WP_016482312.1">
    <property type="nucleotide sequence ID" value="NC_021487.1"/>
</dbReference>
<dbReference type="InterPro" id="IPR029455">
    <property type="entry name" value="GHL15"/>
</dbReference>
<dbReference type="Gene3D" id="3.20.20.70">
    <property type="entry name" value="Aldolase class I"/>
    <property type="match status" value="1"/>
</dbReference>
<dbReference type="Proteomes" id="UP000014227">
    <property type="component" value="Chromosome I"/>
</dbReference>
<dbReference type="HOGENOM" id="CLU_599499_0_0_0"/>
<proteinExistence type="predicted"/>
<dbReference type="InParanoid" id="S0ETE0"/>
<evidence type="ECO:0000256" key="1">
    <source>
        <dbReference type="SAM" id="SignalP"/>
    </source>
</evidence>
<dbReference type="InterPro" id="IPR013785">
    <property type="entry name" value="Aldolase_TIM"/>
</dbReference>
<dbReference type="EMBL" id="HF951689">
    <property type="protein sequence ID" value="CCW34758.1"/>
    <property type="molecule type" value="Genomic_DNA"/>
</dbReference>
<name>S0ETE0_CHTCT</name>
<keyword evidence="3" id="KW-1185">Reference proteome</keyword>